<evidence type="ECO:0000256" key="2">
    <source>
        <dbReference type="ARBA" id="ARBA00006706"/>
    </source>
</evidence>
<name>A0ABP4VER4_9MICO</name>
<dbReference type="Pfam" id="PF00348">
    <property type="entry name" value="polyprenyl_synt"/>
    <property type="match status" value="1"/>
</dbReference>
<dbReference type="PANTHER" id="PTHR12001:SF85">
    <property type="entry name" value="SHORT CHAIN ISOPRENYL DIPHOSPHATE SYNTHASE"/>
    <property type="match status" value="1"/>
</dbReference>
<evidence type="ECO:0000256" key="4">
    <source>
        <dbReference type="ARBA" id="ARBA00022723"/>
    </source>
</evidence>
<dbReference type="InterPro" id="IPR033749">
    <property type="entry name" value="Polyprenyl_synt_CS"/>
</dbReference>
<evidence type="ECO:0000256" key="6">
    <source>
        <dbReference type="RuleBase" id="RU004466"/>
    </source>
</evidence>
<evidence type="ECO:0000256" key="3">
    <source>
        <dbReference type="ARBA" id="ARBA00022679"/>
    </source>
</evidence>
<protein>
    <submittedName>
        <fullName evidence="7">Polyprenyl synthetase family protein</fullName>
    </submittedName>
</protein>
<dbReference type="EMBL" id="BAAAPM010000003">
    <property type="protein sequence ID" value="GAA1724319.1"/>
    <property type="molecule type" value="Genomic_DNA"/>
</dbReference>
<dbReference type="CDD" id="cd00685">
    <property type="entry name" value="Trans_IPPS_HT"/>
    <property type="match status" value="1"/>
</dbReference>
<keyword evidence="3 6" id="KW-0808">Transferase</keyword>
<dbReference type="Gene3D" id="1.10.600.10">
    <property type="entry name" value="Farnesyl Diphosphate Synthase"/>
    <property type="match status" value="1"/>
</dbReference>
<dbReference type="PROSITE" id="PS00444">
    <property type="entry name" value="POLYPRENYL_SYNTHASE_2"/>
    <property type="match status" value="1"/>
</dbReference>
<gene>
    <name evidence="7" type="ORF">GCM10009809_20130</name>
</gene>
<keyword evidence="8" id="KW-1185">Reference proteome</keyword>
<evidence type="ECO:0000256" key="5">
    <source>
        <dbReference type="ARBA" id="ARBA00022842"/>
    </source>
</evidence>
<reference evidence="8" key="1">
    <citation type="journal article" date="2019" name="Int. J. Syst. Evol. Microbiol.">
        <title>The Global Catalogue of Microorganisms (GCM) 10K type strain sequencing project: providing services to taxonomists for standard genome sequencing and annotation.</title>
        <authorList>
            <consortium name="The Broad Institute Genomics Platform"/>
            <consortium name="The Broad Institute Genome Sequencing Center for Infectious Disease"/>
            <person name="Wu L."/>
            <person name="Ma J."/>
        </authorList>
    </citation>
    <scope>NUCLEOTIDE SEQUENCE [LARGE SCALE GENOMIC DNA]</scope>
    <source>
        <strain evidence="8">JCM 15589</strain>
    </source>
</reference>
<dbReference type="SUPFAM" id="SSF48576">
    <property type="entry name" value="Terpenoid synthases"/>
    <property type="match status" value="1"/>
</dbReference>
<evidence type="ECO:0000256" key="1">
    <source>
        <dbReference type="ARBA" id="ARBA00001946"/>
    </source>
</evidence>
<dbReference type="InterPro" id="IPR000092">
    <property type="entry name" value="Polyprenyl_synt"/>
</dbReference>
<comment type="similarity">
    <text evidence="2 6">Belongs to the FPP/GGPP synthase family.</text>
</comment>
<dbReference type="RefSeq" id="WP_344248154.1">
    <property type="nucleotide sequence ID" value="NZ_BAAAPM010000003.1"/>
</dbReference>
<comment type="cofactor">
    <cofactor evidence="1">
        <name>Mg(2+)</name>
        <dbReference type="ChEBI" id="CHEBI:18420"/>
    </cofactor>
</comment>
<keyword evidence="5" id="KW-0460">Magnesium</keyword>
<accession>A0ABP4VER4</accession>
<dbReference type="SFLD" id="SFLDS00005">
    <property type="entry name" value="Isoprenoid_Synthase_Type_I"/>
    <property type="match status" value="1"/>
</dbReference>
<dbReference type="PROSITE" id="PS00723">
    <property type="entry name" value="POLYPRENYL_SYNTHASE_1"/>
    <property type="match status" value="1"/>
</dbReference>
<keyword evidence="4" id="KW-0479">Metal-binding</keyword>
<comment type="caution">
    <text evidence="7">The sequence shown here is derived from an EMBL/GenBank/DDBJ whole genome shotgun (WGS) entry which is preliminary data.</text>
</comment>
<sequence>MTDHADPDAVLREFLAQGAAHSDTLGAPYRHLWTDLATATTGGKRFRPTLLLGTYRAYGGTDDRLAATVAGAVELLHTAFVVHDDVIDGDLTRRGRPNVSGAAAGRARAAGAGEAGARAYADTSGILAGDLALVGALRAVSLCGAPTATVRRLHDLVDRAVHASAAGELADVGLSVGIGDATVDDVLRTAELKTAAYSFTLPLQAGAVLAGADDRVVRRLGEVGRLVGVAFQLQDDVIGMFGDEAQSGKSCLTDLREGRQTALVAHARTTTAWPSIAPFHGCADLTREQADDVCGLLEACGSRRFVEGLVRSRLRLALDVAGVLGLPAELFDWVGARTEGLLRSAA</sequence>
<proteinExistence type="inferred from homology"/>
<dbReference type="PANTHER" id="PTHR12001">
    <property type="entry name" value="GERANYLGERANYL PYROPHOSPHATE SYNTHASE"/>
    <property type="match status" value="1"/>
</dbReference>
<organism evidence="7 8">
    <name type="scientific">Isoptericola hypogeus</name>
    <dbReference type="NCBI Taxonomy" id="300179"/>
    <lineage>
        <taxon>Bacteria</taxon>
        <taxon>Bacillati</taxon>
        <taxon>Actinomycetota</taxon>
        <taxon>Actinomycetes</taxon>
        <taxon>Micrococcales</taxon>
        <taxon>Promicromonosporaceae</taxon>
        <taxon>Isoptericola</taxon>
    </lineage>
</organism>
<evidence type="ECO:0000313" key="8">
    <source>
        <dbReference type="Proteomes" id="UP001501138"/>
    </source>
</evidence>
<dbReference type="Proteomes" id="UP001501138">
    <property type="component" value="Unassembled WGS sequence"/>
</dbReference>
<dbReference type="InterPro" id="IPR008949">
    <property type="entry name" value="Isoprenoid_synthase_dom_sf"/>
</dbReference>
<evidence type="ECO:0000313" key="7">
    <source>
        <dbReference type="EMBL" id="GAA1724319.1"/>
    </source>
</evidence>